<dbReference type="OrthoDB" id="9805649at2"/>
<proteinExistence type="predicted"/>
<evidence type="ECO:0000256" key="1">
    <source>
        <dbReference type="SAM" id="MobiDB-lite"/>
    </source>
</evidence>
<dbReference type="RefSeq" id="WP_147290459.1">
    <property type="nucleotide sequence ID" value="NZ_UGSK01000001.1"/>
</dbReference>
<accession>A0A378ZZQ5</accession>
<dbReference type="Gene3D" id="3.40.50.1110">
    <property type="entry name" value="SGNH hydrolase"/>
    <property type="match status" value="1"/>
</dbReference>
<name>A0A378ZZQ5_9HYPH</name>
<dbReference type="Proteomes" id="UP000255000">
    <property type="component" value="Unassembled WGS sequence"/>
</dbReference>
<dbReference type="AlphaFoldDB" id="A0A378ZZQ5"/>
<reference evidence="2 3" key="1">
    <citation type="submission" date="2018-06" db="EMBL/GenBank/DDBJ databases">
        <authorList>
            <consortium name="Pathogen Informatics"/>
            <person name="Doyle S."/>
        </authorList>
    </citation>
    <scope>NUCLEOTIDE SEQUENCE [LARGE SCALE GENOMIC DNA]</scope>
    <source>
        <strain evidence="2 3">NCTC13350</strain>
    </source>
</reference>
<evidence type="ECO:0000313" key="3">
    <source>
        <dbReference type="Proteomes" id="UP000255000"/>
    </source>
</evidence>
<dbReference type="GO" id="GO:0016788">
    <property type="term" value="F:hydrolase activity, acting on ester bonds"/>
    <property type="evidence" value="ECO:0007669"/>
    <property type="project" value="UniProtKB-ARBA"/>
</dbReference>
<feature type="region of interest" description="Disordered" evidence="1">
    <location>
        <begin position="67"/>
        <end position="88"/>
    </location>
</feature>
<dbReference type="EMBL" id="UGSK01000001">
    <property type="protein sequence ID" value="SUB02607.1"/>
    <property type="molecule type" value="Genomic_DNA"/>
</dbReference>
<organism evidence="2 3">
    <name type="scientific">Pannonibacter phragmitetus</name>
    <dbReference type="NCBI Taxonomy" id="121719"/>
    <lineage>
        <taxon>Bacteria</taxon>
        <taxon>Pseudomonadati</taxon>
        <taxon>Pseudomonadota</taxon>
        <taxon>Alphaproteobacteria</taxon>
        <taxon>Hyphomicrobiales</taxon>
        <taxon>Stappiaceae</taxon>
        <taxon>Pannonibacter</taxon>
    </lineage>
</organism>
<sequence length="405" mass="42726">MPLLSFRMRWLAILLAALVVLPVLQGGVLAQGRPIPPPPSEDGFNPLRPLMRLFGVSRPEVRVQEAKPVVRKKAPAAPSNTPPKVVEAPKEPDAGVVLVLGGPAAAALAEGLSAIFAQKPMIRVELLSAAPAVSQPASAEAAAATAAGAVPAPAQPVALPDGLMGDPDPAWTDRTVSRIRRGGVKAVVAVFGYADVKDVPQPDGGLVSFGSDAFKADYRKKLRALALAMRQERKPLVLVGLPPTEAARLDPGFIILNDLFQAEAAMTRSAYVDIWKVFLDDNEAYTAFGPDVDGQRRRLRANDGVGFTWAGARKVAFFVERELARVLGGYGGLAFEGVADDPNFIVLTGRALSAEDHLAGDANEPQILPPVETEAAARLARRFLATGDTGTPIPGRVDFTGSLPN</sequence>
<dbReference type="Pfam" id="PF04311">
    <property type="entry name" value="DUF459"/>
    <property type="match status" value="1"/>
</dbReference>
<evidence type="ECO:0000313" key="2">
    <source>
        <dbReference type="EMBL" id="SUB02607.1"/>
    </source>
</evidence>
<dbReference type="SUPFAM" id="SSF52266">
    <property type="entry name" value="SGNH hydrolase"/>
    <property type="match status" value="1"/>
</dbReference>
<dbReference type="InterPro" id="IPR007407">
    <property type="entry name" value="DUF459"/>
</dbReference>
<dbReference type="InterPro" id="IPR036514">
    <property type="entry name" value="SGNH_hydro_sf"/>
</dbReference>
<protein>
    <submittedName>
        <fullName evidence="2">Protein of uncharacterized function (DUF459)</fullName>
    </submittedName>
</protein>
<gene>
    <name evidence="2" type="ORF">NCTC13350_03571</name>
</gene>